<dbReference type="InterPro" id="IPR003439">
    <property type="entry name" value="ABC_transporter-like_ATP-bd"/>
</dbReference>
<evidence type="ECO:0000256" key="4">
    <source>
        <dbReference type="ARBA" id="ARBA00022737"/>
    </source>
</evidence>
<keyword evidence="6 10" id="KW-0067">ATP-binding</keyword>
<dbReference type="RefSeq" id="WP_226935900.1">
    <property type="nucleotide sequence ID" value="NZ_JACDXX010000010.1"/>
</dbReference>
<keyword evidence="1" id="KW-0813">Transport</keyword>
<dbReference type="InterPro" id="IPR027417">
    <property type="entry name" value="P-loop_NTPase"/>
</dbReference>
<evidence type="ECO:0000256" key="2">
    <source>
        <dbReference type="ARBA" id="ARBA00022475"/>
    </source>
</evidence>
<dbReference type="Pfam" id="PF00005">
    <property type="entry name" value="ABC_tran"/>
    <property type="match status" value="2"/>
</dbReference>
<keyword evidence="2" id="KW-1003">Cell membrane</keyword>
<dbReference type="SUPFAM" id="SSF52540">
    <property type="entry name" value="P-loop containing nucleoside triphosphate hydrolases"/>
    <property type="match status" value="2"/>
</dbReference>
<dbReference type="InterPro" id="IPR017871">
    <property type="entry name" value="ABC_transporter-like_CS"/>
</dbReference>
<keyword evidence="7" id="KW-1278">Translocase</keyword>
<gene>
    <name evidence="10" type="ORF">H0485_12115</name>
</gene>
<dbReference type="InterPro" id="IPR050107">
    <property type="entry name" value="ABC_carbohydrate_import_ATPase"/>
</dbReference>
<dbReference type="PROSITE" id="PS00211">
    <property type="entry name" value="ABC_TRANSPORTER_1"/>
    <property type="match status" value="1"/>
</dbReference>
<dbReference type="InterPro" id="IPR003593">
    <property type="entry name" value="AAA+_ATPase"/>
</dbReference>
<keyword evidence="3" id="KW-0762">Sugar transport</keyword>
<protein>
    <submittedName>
        <fullName evidence="10">Sugar ABC transporter ATP-binding protein</fullName>
    </submittedName>
</protein>
<dbReference type="Proteomes" id="UP001198571">
    <property type="component" value="Unassembled WGS sequence"/>
</dbReference>
<dbReference type="Gene3D" id="3.40.50.300">
    <property type="entry name" value="P-loop containing nucleotide triphosphate hydrolases"/>
    <property type="match status" value="2"/>
</dbReference>
<feature type="domain" description="ABC transporter" evidence="9">
    <location>
        <begin position="14"/>
        <end position="261"/>
    </location>
</feature>
<feature type="domain" description="ABC transporter" evidence="9">
    <location>
        <begin position="267"/>
        <end position="516"/>
    </location>
</feature>
<dbReference type="PANTHER" id="PTHR43790">
    <property type="entry name" value="CARBOHYDRATE TRANSPORT ATP-BINDING PROTEIN MG119-RELATED"/>
    <property type="match status" value="1"/>
</dbReference>
<reference evidence="10 11" key="1">
    <citation type="submission" date="2020-07" db="EMBL/GenBank/DDBJ databases">
        <title>Pseudogemmobacter sp. nov., isolated from poultry manure in Taiwan.</title>
        <authorList>
            <person name="Lin S.-Y."/>
            <person name="Tang Y.-S."/>
            <person name="Young C.-C."/>
        </authorList>
    </citation>
    <scope>NUCLEOTIDE SEQUENCE [LARGE SCALE GENOMIC DNA]</scope>
    <source>
        <strain evidence="10 11">CC-YST710</strain>
    </source>
</reference>
<keyword evidence="4" id="KW-0677">Repeat</keyword>
<evidence type="ECO:0000256" key="6">
    <source>
        <dbReference type="ARBA" id="ARBA00022840"/>
    </source>
</evidence>
<evidence type="ECO:0000259" key="9">
    <source>
        <dbReference type="PROSITE" id="PS50893"/>
    </source>
</evidence>
<keyword evidence="5" id="KW-0547">Nucleotide-binding</keyword>
<keyword evidence="8" id="KW-0472">Membrane</keyword>
<dbReference type="CDD" id="cd03215">
    <property type="entry name" value="ABC_Carb_Monos_II"/>
    <property type="match status" value="1"/>
</dbReference>
<evidence type="ECO:0000313" key="11">
    <source>
        <dbReference type="Proteomes" id="UP001198571"/>
    </source>
</evidence>
<sequence>MLSQPATPAPPPFLEIRNLRKSFGGVQALKDVSLTLEAGQIYHLMGENGCGKSTLIKIVSGAQLASAGQILIDGMPTGTLAGDLGAIGALKAGIETVYQDLSLLPNLSVAENVALTGQLVAAGGRLARRLQRAALFDTAAQALKQVHLPGDMAFLTRRTDSLPLASRQLVAIARAIAARARLVIMDEPTTALTRQEVENLLLVVRRLLDQGVTVLFVTHKLDEVKSLGGEAIIMRDGEIVAHRPVATTSKAAISQLMTGREISEARYRTGSVTGAPLLEVSGLSQPRAFHDLSLSLAAGEILGVTGLLDSGRNELALALAGVRPAASGRIELDGQTIWPKTPGEAIAAGIGYVPEDRLTEGLFLEKPIRENVTLPVLDRLKNTFGMISPRRARALAEAQIAGLQVVAPDVGAPVQSLSGGNQQRVLIGRWLTINPRLLILHGPTVGVDVGSKDTIFRIIQRLAGEGMAVLIISDDLPELLQNCDRILVMRQGAIAASYDAASTDEDRLYQTMASGSAAAPAREVTA</sequence>
<evidence type="ECO:0000256" key="1">
    <source>
        <dbReference type="ARBA" id="ARBA00022448"/>
    </source>
</evidence>
<proteinExistence type="predicted"/>
<keyword evidence="11" id="KW-1185">Reference proteome</keyword>
<evidence type="ECO:0000256" key="5">
    <source>
        <dbReference type="ARBA" id="ARBA00022741"/>
    </source>
</evidence>
<dbReference type="PROSITE" id="PS50893">
    <property type="entry name" value="ABC_TRANSPORTER_2"/>
    <property type="match status" value="2"/>
</dbReference>
<evidence type="ECO:0000256" key="8">
    <source>
        <dbReference type="ARBA" id="ARBA00023136"/>
    </source>
</evidence>
<name>A0ABS8CMZ2_9RHOB</name>
<organism evidence="10 11">
    <name type="scientific">Pseudogemmobacter faecipullorum</name>
    <dbReference type="NCBI Taxonomy" id="2755041"/>
    <lineage>
        <taxon>Bacteria</taxon>
        <taxon>Pseudomonadati</taxon>
        <taxon>Pseudomonadota</taxon>
        <taxon>Alphaproteobacteria</taxon>
        <taxon>Rhodobacterales</taxon>
        <taxon>Paracoccaceae</taxon>
        <taxon>Pseudogemmobacter</taxon>
    </lineage>
</organism>
<evidence type="ECO:0000313" key="10">
    <source>
        <dbReference type="EMBL" id="MCB5410739.1"/>
    </source>
</evidence>
<dbReference type="SMART" id="SM00382">
    <property type="entry name" value="AAA"/>
    <property type="match status" value="1"/>
</dbReference>
<evidence type="ECO:0000256" key="3">
    <source>
        <dbReference type="ARBA" id="ARBA00022597"/>
    </source>
</evidence>
<dbReference type="EMBL" id="JACDXX010000010">
    <property type="protein sequence ID" value="MCB5410739.1"/>
    <property type="molecule type" value="Genomic_DNA"/>
</dbReference>
<dbReference type="CDD" id="cd03216">
    <property type="entry name" value="ABC_Carb_Monos_I"/>
    <property type="match status" value="1"/>
</dbReference>
<dbReference type="GO" id="GO:0005524">
    <property type="term" value="F:ATP binding"/>
    <property type="evidence" value="ECO:0007669"/>
    <property type="project" value="UniProtKB-KW"/>
</dbReference>
<evidence type="ECO:0000256" key="7">
    <source>
        <dbReference type="ARBA" id="ARBA00022967"/>
    </source>
</evidence>
<comment type="caution">
    <text evidence="10">The sequence shown here is derived from an EMBL/GenBank/DDBJ whole genome shotgun (WGS) entry which is preliminary data.</text>
</comment>
<accession>A0ABS8CMZ2</accession>
<dbReference type="PANTHER" id="PTHR43790:SF1">
    <property type="entry name" value="XYLOSE IMPORT ATP-BINDING PROTEIN XYLG"/>
    <property type="match status" value="1"/>
</dbReference>